<dbReference type="GO" id="GO:0012505">
    <property type="term" value="C:endomembrane system"/>
    <property type="evidence" value="ECO:0007669"/>
    <property type="project" value="UniProtKB-SubCell"/>
</dbReference>
<dbReference type="Pfam" id="PF01066">
    <property type="entry name" value="CDP-OH_P_transf"/>
    <property type="match status" value="1"/>
</dbReference>
<keyword evidence="18" id="KW-1185">Reference proteome</keyword>
<evidence type="ECO:0000256" key="14">
    <source>
        <dbReference type="ARBA" id="ARBA00032361"/>
    </source>
</evidence>
<evidence type="ECO:0000256" key="15">
    <source>
        <dbReference type="RuleBase" id="RU003750"/>
    </source>
</evidence>
<reference evidence="17 18" key="1">
    <citation type="journal article" date="2015" name="Genome Announc.">
        <title>Complete Genome Sequence of the Novel Leech Symbiont Mucinivorans hirudinis M3T.</title>
        <authorList>
            <person name="Nelson M.C."/>
            <person name="Bomar L."/>
            <person name="Graf J."/>
        </authorList>
    </citation>
    <scope>NUCLEOTIDE SEQUENCE [LARGE SCALE GENOMIC DNA]</scope>
    <source>
        <strain evidence="18">M3</strain>
    </source>
</reference>
<protein>
    <recommendedName>
        <fullName evidence="5">CDP-diacylglycerol--serine O-phosphatidyltransferase</fullName>
        <ecNumber evidence="4">2.7.8.8</ecNumber>
    </recommendedName>
    <alternativeName>
        <fullName evidence="14">Phosphatidylserine synthase</fullName>
    </alternativeName>
</protein>
<evidence type="ECO:0000256" key="6">
    <source>
        <dbReference type="ARBA" id="ARBA00022516"/>
    </source>
</evidence>
<keyword evidence="6" id="KW-0444">Lipid biosynthesis</keyword>
<evidence type="ECO:0000256" key="4">
    <source>
        <dbReference type="ARBA" id="ARBA00013174"/>
    </source>
</evidence>
<dbReference type="eggNOG" id="COG1183">
    <property type="taxonomic scope" value="Bacteria"/>
</dbReference>
<evidence type="ECO:0000256" key="10">
    <source>
        <dbReference type="ARBA" id="ARBA00023098"/>
    </source>
</evidence>
<keyword evidence="9 16" id="KW-1133">Transmembrane helix</keyword>
<dbReference type="Proteomes" id="UP000027616">
    <property type="component" value="Chromosome I"/>
</dbReference>
<evidence type="ECO:0000256" key="16">
    <source>
        <dbReference type="SAM" id="Phobius"/>
    </source>
</evidence>
<evidence type="ECO:0000256" key="12">
    <source>
        <dbReference type="ARBA" id="ARBA00023209"/>
    </source>
</evidence>
<dbReference type="HOGENOM" id="CLU_049944_3_0_10"/>
<evidence type="ECO:0000313" key="18">
    <source>
        <dbReference type="Proteomes" id="UP000027616"/>
    </source>
</evidence>
<dbReference type="EMBL" id="HG934468">
    <property type="protein sequence ID" value="CDN32885.1"/>
    <property type="molecule type" value="Genomic_DNA"/>
</dbReference>
<dbReference type="Gene3D" id="1.20.120.1760">
    <property type="match status" value="1"/>
</dbReference>
<dbReference type="EC" id="2.7.8.8" evidence="4"/>
<dbReference type="STRING" id="1433126.BN938_2819"/>
<evidence type="ECO:0000313" key="17">
    <source>
        <dbReference type="EMBL" id="CDN32885.1"/>
    </source>
</evidence>
<evidence type="ECO:0000256" key="3">
    <source>
        <dbReference type="ARBA" id="ARBA00010441"/>
    </source>
</evidence>
<feature type="transmembrane region" description="Helical" evidence="16">
    <location>
        <begin position="140"/>
        <end position="158"/>
    </location>
</feature>
<dbReference type="InterPro" id="IPR048254">
    <property type="entry name" value="CDP_ALCOHOL_P_TRANSF_CS"/>
</dbReference>
<dbReference type="OrthoDB" id="9777147at2"/>
<dbReference type="PATRIC" id="fig|1433126.3.peg.2789"/>
<evidence type="ECO:0000256" key="2">
    <source>
        <dbReference type="ARBA" id="ARBA00004127"/>
    </source>
</evidence>
<dbReference type="PANTHER" id="PTHR14269">
    <property type="entry name" value="CDP-DIACYLGLYCEROL--GLYCEROL-3-PHOSPHATE 3-PHOSPHATIDYLTRANSFERASE-RELATED"/>
    <property type="match status" value="1"/>
</dbReference>
<dbReference type="PANTHER" id="PTHR14269:SF61">
    <property type="entry name" value="CDP-DIACYLGLYCEROL--SERINE O-PHOSPHATIDYLTRANSFERASE"/>
    <property type="match status" value="1"/>
</dbReference>
<keyword evidence="10" id="KW-0443">Lipid metabolism</keyword>
<evidence type="ECO:0000256" key="5">
    <source>
        <dbReference type="ARBA" id="ARBA00017171"/>
    </source>
</evidence>
<dbReference type="GO" id="GO:0003882">
    <property type="term" value="F:CDP-diacylglycerol-serine O-phosphatidyltransferase activity"/>
    <property type="evidence" value="ECO:0007669"/>
    <property type="project" value="UniProtKB-EC"/>
</dbReference>
<evidence type="ECO:0000256" key="8">
    <source>
        <dbReference type="ARBA" id="ARBA00022692"/>
    </source>
</evidence>
<evidence type="ECO:0000256" key="1">
    <source>
        <dbReference type="ARBA" id="ARBA00000287"/>
    </source>
</evidence>
<dbReference type="PROSITE" id="PS00379">
    <property type="entry name" value="CDP_ALCOHOL_P_TRANSF"/>
    <property type="match status" value="1"/>
</dbReference>
<comment type="similarity">
    <text evidence="3 15">Belongs to the CDP-alcohol phosphatidyltransferase class-I family.</text>
</comment>
<feature type="transmembrane region" description="Helical" evidence="16">
    <location>
        <begin position="65"/>
        <end position="82"/>
    </location>
</feature>
<keyword evidence="7 15" id="KW-0808">Transferase</keyword>
<evidence type="ECO:0000256" key="11">
    <source>
        <dbReference type="ARBA" id="ARBA00023136"/>
    </source>
</evidence>
<dbReference type="GO" id="GO:0016020">
    <property type="term" value="C:membrane"/>
    <property type="evidence" value="ECO:0007669"/>
    <property type="project" value="InterPro"/>
</dbReference>
<accession>A0A060RB91</accession>
<evidence type="ECO:0000256" key="13">
    <source>
        <dbReference type="ARBA" id="ARBA00023264"/>
    </source>
</evidence>
<keyword evidence="11 16" id="KW-0472">Membrane</keyword>
<comment type="subcellular location">
    <subcellularLocation>
        <location evidence="2">Endomembrane system</location>
        <topology evidence="2">Multi-pass membrane protein</topology>
    </subcellularLocation>
</comment>
<evidence type="ECO:0000256" key="7">
    <source>
        <dbReference type="ARBA" id="ARBA00022679"/>
    </source>
</evidence>
<dbReference type="InterPro" id="IPR050324">
    <property type="entry name" value="CDP-alcohol_PTase-I"/>
</dbReference>
<organism evidence="17 18">
    <name type="scientific">Mucinivorans hirudinis</name>
    <dbReference type="NCBI Taxonomy" id="1433126"/>
    <lineage>
        <taxon>Bacteria</taxon>
        <taxon>Pseudomonadati</taxon>
        <taxon>Bacteroidota</taxon>
        <taxon>Bacteroidia</taxon>
        <taxon>Bacteroidales</taxon>
        <taxon>Rikenellaceae</taxon>
        <taxon>Mucinivorans</taxon>
    </lineage>
</organism>
<dbReference type="InterPro" id="IPR000462">
    <property type="entry name" value="CDP-OH_P_trans"/>
</dbReference>
<dbReference type="NCBIfam" id="TIGR00473">
    <property type="entry name" value="pssA"/>
    <property type="match status" value="1"/>
</dbReference>
<dbReference type="KEGG" id="rbc:BN938_2819"/>
<dbReference type="InterPro" id="IPR043130">
    <property type="entry name" value="CDP-OH_PTrfase_TM_dom"/>
</dbReference>
<keyword evidence="13" id="KW-1208">Phospholipid metabolism</keyword>
<sequence length="217" mass="23985">MKRYIPNTITCCNLLCGAAAIYFSLGGDFATAFWLIIAAAIFDFLDGFAARMLKAYSAMGVQLDSLADMVSFGVAPAMAVFATIDHPQLRFCALLLAAFAALRLAKFNIDTRQSEEFRGLPTPAMSLFFFSYVTQEVVPHSTLLSLGLVALFCALMVCDLRMFSFKFKTFDFEQNSLRYFFAIFSVIILAVAGYAAPALIIMGYITISFVMLFLKKS</sequence>
<keyword evidence="8 16" id="KW-0812">Transmembrane</keyword>
<keyword evidence="12" id="KW-0594">Phospholipid biosynthesis</keyword>
<feature type="transmembrane region" description="Helical" evidence="16">
    <location>
        <begin position="179"/>
        <end position="212"/>
    </location>
</feature>
<gene>
    <name evidence="17" type="ORF">BN938_2819</name>
</gene>
<dbReference type="InterPro" id="IPR004533">
    <property type="entry name" value="CDP-diaglyc--ser_O-PTrfase"/>
</dbReference>
<comment type="catalytic activity">
    <reaction evidence="1">
        <text>a CDP-1,2-diacyl-sn-glycerol + L-serine = a 1,2-diacyl-sn-glycero-3-phospho-L-serine + CMP + H(+)</text>
        <dbReference type="Rhea" id="RHEA:16913"/>
        <dbReference type="ChEBI" id="CHEBI:15378"/>
        <dbReference type="ChEBI" id="CHEBI:33384"/>
        <dbReference type="ChEBI" id="CHEBI:57262"/>
        <dbReference type="ChEBI" id="CHEBI:58332"/>
        <dbReference type="ChEBI" id="CHEBI:60377"/>
        <dbReference type="EC" id="2.7.8.8"/>
    </reaction>
</comment>
<evidence type="ECO:0000256" key="9">
    <source>
        <dbReference type="ARBA" id="ARBA00022989"/>
    </source>
</evidence>
<dbReference type="AlphaFoldDB" id="A0A060RB91"/>
<proteinExistence type="inferred from homology"/>
<dbReference type="GO" id="GO:0008654">
    <property type="term" value="P:phospholipid biosynthetic process"/>
    <property type="evidence" value="ECO:0007669"/>
    <property type="project" value="UniProtKB-KW"/>
</dbReference>
<feature type="transmembrane region" description="Helical" evidence="16">
    <location>
        <begin position="31"/>
        <end position="53"/>
    </location>
</feature>
<name>A0A060RB91_9BACT</name>